<dbReference type="InterPro" id="IPR057169">
    <property type="entry name" value="DUF7847"/>
</dbReference>
<dbReference type="OrthoDB" id="121140at2"/>
<feature type="transmembrane region" description="Helical" evidence="2">
    <location>
        <begin position="239"/>
        <end position="260"/>
    </location>
</feature>
<evidence type="ECO:0000256" key="2">
    <source>
        <dbReference type="SAM" id="Phobius"/>
    </source>
</evidence>
<reference evidence="4 5" key="1">
    <citation type="submission" date="2017-12" db="EMBL/GenBank/DDBJ databases">
        <title>Phylogenetic diversity of female urinary microbiome.</title>
        <authorList>
            <person name="Thomas-White K."/>
            <person name="Wolfe A.J."/>
        </authorList>
    </citation>
    <scope>NUCLEOTIDE SEQUENCE [LARGE SCALE GENOMIC DNA]</scope>
    <source>
        <strain evidence="4 5">UMB0250</strain>
    </source>
</reference>
<feature type="transmembrane region" description="Helical" evidence="2">
    <location>
        <begin position="152"/>
        <end position="173"/>
    </location>
</feature>
<evidence type="ECO:0000259" key="3">
    <source>
        <dbReference type="Pfam" id="PF25231"/>
    </source>
</evidence>
<protein>
    <recommendedName>
        <fullName evidence="3">DUF7847 domain-containing protein</fullName>
    </recommendedName>
</protein>
<feature type="region of interest" description="Disordered" evidence="1">
    <location>
        <begin position="1"/>
        <end position="67"/>
    </location>
</feature>
<keyword evidence="2" id="KW-0812">Transmembrane</keyword>
<dbReference type="Proteomes" id="UP000234545">
    <property type="component" value="Unassembled WGS sequence"/>
</dbReference>
<accession>A0A2I1I7A6</accession>
<feature type="transmembrane region" description="Helical" evidence="2">
    <location>
        <begin position="95"/>
        <end position="120"/>
    </location>
</feature>
<proteinExistence type="predicted"/>
<evidence type="ECO:0000313" key="5">
    <source>
        <dbReference type="Proteomes" id="UP000234545"/>
    </source>
</evidence>
<evidence type="ECO:0000256" key="1">
    <source>
        <dbReference type="SAM" id="MobiDB-lite"/>
    </source>
</evidence>
<name>A0A2I1I7A6_9ACTO</name>
<evidence type="ECO:0000313" key="4">
    <source>
        <dbReference type="EMBL" id="PKY67012.1"/>
    </source>
</evidence>
<feature type="compositionally biased region" description="Low complexity" evidence="1">
    <location>
        <begin position="20"/>
        <end position="29"/>
    </location>
</feature>
<dbReference type="RefSeq" id="WP_101627509.1">
    <property type="nucleotide sequence ID" value="NZ_PKKJ01000001.1"/>
</dbReference>
<feature type="compositionally biased region" description="Polar residues" evidence="1">
    <location>
        <begin position="30"/>
        <end position="55"/>
    </location>
</feature>
<keyword evidence="2" id="KW-0472">Membrane</keyword>
<organism evidence="4 5">
    <name type="scientific">Schaalia turicensis</name>
    <dbReference type="NCBI Taxonomy" id="131111"/>
    <lineage>
        <taxon>Bacteria</taxon>
        <taxon>Bacillati</taxon>
        <taxon>Actinomycetota</taxon>
        <taxon>Actinomycetes</taxon>
        <taxon>Actinomycetales</taxon>
        <taxon>Actinomycetaceae</taxon>
        <taxon>Schaalia</taxon>
    </lineage>
</organism>
<feature type="transmembrane region" description="Helical" evidence="2">
    <location>
        <begin position="301"/>
        <end position="326"/>
    </location>
</feature>
<comment type="caution">
    <text evidence="4">The sequence shown here is derived from an EMBL/GenBank/DDBJ whole genome shotgun (WGS) entry which is preliminary data.</text>
</comment>
<feature type="transmembrane region" description="Helical" evidence="2">
    <location>
        <begin position="194"/>
        <end position="219"/>
    </location>
</feature>
<keyword evidence="2" id="KW-1133">Transmembrane helix</keyword>
<sequence length="392" mass="42143">MTDSNDFRHPQVGSWGEPDSPSAPQSQPQDNATAFASQDPSSTQGFNQPPIQAMNSTPVSPASPSPVQPGIVPLRPLGVGDLFSGTFEALSKNPFVLFILPGIVTIVAGIITLVTIYFALPDFTSLVDLDAPISTDDLSTIGMTMALRTTPFVLILLGLAGLFPAIVVPHGTADAIIGKKLSAKDAFNRFKSRLLAMIGLSIVWAFLFALIASVTFAVFSLVGLGVADYVTYRSQTQTMAVFLLFGSVGAITTFLVCVFFQVRFAFAQTVCAVENLSPFKALKRSWTLTQGVAFKTLGRTILIAMVMGAVGGVFSGVLSTFTAFNISTEFNSFTISADPQMYLTAIPLSAVASTIVQMLVMPLSQVYIALMYVDERIRKENFAYTLMEQIRH</sequence>
<feature type="domain" description="DUF7847" evidence="3">
    <location>
        <begin position="79"/>
        <end position="373"/>
    </location>
</feature>
<dbReference type="AlphaFoldDB" id="A0A2I1I7A6"/>
<feature type="transmembrane region" description="Helical" evidence="2">
    <location>
        <begin position="346"/>
        <end position="370"/>
    </location>
</feature>
<dbReference type="EMBL" id="PKKJ01000001">
    <property type="protein sequence ID" value="PKY67012.1"/>
    <property type="molecule type" value="Genomic_DNA"/>
</dbReference>
<gene>
    <name evidence="4" type="ORF">CYJ25_01875</name>
</gene>
<dbReference type="Pfam" id="PF25231">
    <property type="entry name" value="DUF7847"/>
    <property type="match status" value="1"/>
</dbReference>